<keyword evidence="2" id="KW-0732">Signal</keyword>
<dbReference type="EnsemblMetazoa" id="ASTEI03180-RA">
    <property type="protein sequence ID" value="ASTEI03180-PA"/>
    <property type="gene ID" value="ASTEI03180"/>
</dbReference>
<dbReference type="AlphaFoldDB" id="A0A182Y3Z4"/>
<dbReference type="VEuPathDB" id="VectorBase:ASTEI20_032633"/>
<dbReference type="OMA" id="LNIYTGM"/>
<dbReference type="Proteomes" id="UP000076408">
    <property type="component" value="Unassembled WGS sequence"/>
</dbReference>
<reference evidence="4" key="1">
    <citation type="journal article" date="2014" name="Genome Biol.">
        <title>Genome analysis of a major urban malaria vector mosquito, Anopheles stephensi.</title>
        <authorList>
            <person name="Jiang X."/>
            <person name="Peery A."/>
            <person name="Hall A.B."/>
            <person name="Sharma A."/>
            <person name="Chen X.G."/>
            <person name="Waterhouse R.M."/>
            <person name="Komissarov A."/>
            <person name="Riehle M.M."/>
            <person name="Shouche Y."/>
            <person name="Sharakhova M.V."/>
            <person name="Lawson D."/>
            <person name="Pakpour N."/>
            <person name="Arensburger P."/>
            <person name="Davidson V.L."/>
            <person name="Eiglmeier K."/>
            <person name="Emrich S."/>
            <person name="George P."/>
            <person name="Kennedy R.C."/>
            <person name="Mane S.P."/>
            <person name="Maslen G."/>
            <person name="Oringanje C."/>
            <person name="Qi Y."/>
            <person name="Settlage R."/>
            <person name="Tojo M."/>
            <person name="Tubio J.M."/>
            <person name="Unger M.F."/>
            <person name="Wang B."/>
            <person name="Vernick K.D."/>
            <person name="Ribeiro J.M."/>
            <person name="James A.A."/>
            <person name="Michel K."/>
            <person name="Riehle M.A."/>
            <person name="Luckhart S."/>
            <person name="Sharakhov I.V."/>
            <person name="Tu Z."/>
        </authorList>
    </citation>
    <scope>NUCLEOTIDE SEQUENCE [LARGE SCALE GENOMIC DNA]</scope>
    <source>
        <strain evidence="4">Indian</strain>
    </source>
</reference>
<proteinExistence type="predicted"/>
<feature type="region of interest" description="Disordered" evidence="1">
    <location>
        <begin position="228"/>
        <end position="248"/>
    </location>
</feature>
<feature type="chain" id="PRO_5043848137" evidence="2">
    <location>
        <begin position="19"/>
        <end position="248"/>
    </location>
</feature>
<accession>A0A182Y3Z4</accession>
<evidence type="ECO:0000256" key="1">
    <source>
        <dbReference type="SAM" id="MobiDB-lite"/>
    </source>
</evidence>
<evidence type="ECO:0000313" key="3">
    <source>
        <dbReference type="EnsemblMetazoa" id="ASTEI03180-PA"/>
    </source>
</evidence>
<evidence type="ECO:0000313" key="4">
    <source>
        <dbReference type="Proteomes" id="UP000076408"/>
    </source>
</evidence>
<organism evidence="3 4">
    <name type="scientific">Anopheles stephensi</name>
    <name type="common">Indo-Pakistan malaria mosquito</name>
    <dbReference type="NCBI Taxonomy" id="30069"/>
    <lineage>
        <taxon>Eukaryota</taxon>
        <taxon>Metazoa</taxon>
        <taxon>Ecdysozoa</taxon>
        <taxon>Arthropoda</taxon>
        <taxon>Hexapoda</taxon>
        <taxon>Insecta</taxon>
        <taxon>Pterygota</taxon>
        <taxon>Neoptera</taxon>
        <taxon>Endopterygota</taxon>
        <taxon>Diptera</taxon>
        <taxon>Nematocera</taxon>
        <taxon>Culicoidea</taxon>
        <taxon>Culicidae</taxon>
        <taxon>Anophelinae</taxon>
        <taxon>Anopheles</taxon>
    </lineage>
</organism>
<keyword evidence="4" id="KW-1185">Reference proteome</keyword>
<feature type="signal peptide" evidence="2">
    <location>
        <begin position="1"/>
        <end position="18"/>
    </location>
</feature>
<name>A0A182Y3Z4_ANOST</name>
<feature type="compositionally biased region" description="Polar residues" evidence="1">
    <location>
        <begin position="201"/>
        <end position="210"/>
    </location>
</feature>
<feature type="compositionally biased region" description="Polar residues" evidence="1">
    <location>
        <begin position="177"/>
        <end position="194"/>
    </location>
</feature>
<protein>
    <submittedName>
        <fullName evidence="3">Uncharacterized protein</fullName>
    </submittedName>
</protein>
<sequence length="248" mass="27681">MNEIWKVYLLCLVVSVSAQTYEYEYEYYYEEVSETSATDAATSPPSEVTTIEEARALEEEIVTEVSTVTLDDATSDYPNMSGVSVGSSKDGIPMHTDEATAVDAKSNNPPSIVLNIYTGMYGMDSRSNSRPTGNVGGRNNFWPRAQSPLQGWYGMYNRMPVQPFAPRQQRPIYRGRGQQNNYGDSYSSGFTYQKATKPRRNSQQNRGSTMDQEATMAVFNFLLQALGQRSGSSTRSQTQGQQGSRRRV</sequence>
<dbReference type="VEuPathDB" id="VectorBase:ASTEI03180"/>
<dbReference type="VEuPathDB" id="VectorBase:ASTE006950"/>
<reference evidence="3" key="2">
    <citation type="submission" date="2020-05" db="UniProtKB">
        <authorList>
            <consortium name="EnsemblMetazoa"/>
        </authorList>
    </citation>
    <scope>IDENTIFICATION</scope>
    <source>
        <strain evidence="3">Indian</strain>
    </source>
</reference>
<feature type="region of interest" description="Disordered" evidence="1">
    <location>
        <begin position="174"/>
        <end position="210"/>
    </location>
</feature>
<evidence type="ECO:0000256" key="2">
    <source>
        <dbReference type="SAM" id="SignalP"/>
    </source>
</evidence>